<gene>
    <name evidence="1" type="ORF">AVEN_40892_1</name>
</gene>
<evidence type="ECO:0000313" key="2">
    <source>
        <dbReference type="Proteomes" id="UP000499080"/>
    </source>
</evidence>
<dbReference type="EMBL" id="BGPR01007212">
    <property type="protein sequence ID" value="GBN25187.1"/>
    <property type="molecule type" value="Genomic_DNA"/>
</dbReference>
<protein>
    <submittedName>
        <fullName evidence="1">Uncharacterized protein</fullName>
    </submittedName>
</protein>
<dbReference type="AlphaFoldDB" id="A0A4Y2MHF4"/>
<dbReference type="Proteomes" id="UP000499080">
    <property type="component" value="Unassembled WGS sequence"/>
</dbReference>
<name>A0A4Y2MHF4_ARAVE</name>
<evidence type="ECO:0000313" key="1">
    <source>
        <dbReference type="EMBL" id="GBN25187.1"/>
    </source>
</evidence>
<comment type="caution">
    <text evidence="1">The sequence shown here is derived from an EMBL/GenBank/DDBJ whole genome shotgun (WGS) entry which is preliminary data.</text>
</comment>
<accession>A0A4Y2MHF4</accession>
<reference evidence="1 2" key="1">
    <citation type="journal article" date="2019" name="Sci. Rep.">
        <title>Orb-weaving spider Araneus ventricosus genome elucidates the spidroin gene catalogue.</title>
        <authorList>
            <person name="Kono N."/>
            <person name="Nakamura H."/>
            <person name="Ohtoshi R."/>
            <person name="Moran D.A.P."/>
            <person name="Shinohara A."/>
            <person name="Yoshida Y."/>
            <person name="Fujiwara M."/>
            <person name="Mori M."/>
            <person name="Tomita M."/>
            <person name="Arakawa K."/>
        </authorList>
    </citation>
    <scope>NUCLEOTIDE SEQUENCE [LARGE SCALE GENOMIC DNA]</scope>
</reference>
<sequence>MVIRPPEGSRPWLSDLQRGRDKILHKVKWSEMKIFIRPPEGSGPFLSDLQRCRDHGYQTSRGVATMAIRPPEGSRQNFTQSEVVGNENILRTTALLHLVYQEYLTPNFPESEQRSAPVSSNSLGSTVLRMQRSSGQTPLDLELSNLVQI</sequence>
<proteinExistence type="predicted"/>
<keyword evidence="2" id="KW-1185">Reference proteome</keyword>
<organism evidence="1 2">
    <name type="scientific">Araneus ventricosus</name>
    <name type="common">Orbweaver spider</name>
    <name type="synonym">Epeira ventricosa</name>
    <dbReference type="NCBI Taxonomy" id="182803"/>
    <lineage>
        <taxon>Eukaryota</taxon>
        <taxon>Metazoa</taxon>
        <taxon>Ecdysozoa</taxon>
        <taxon>Arthropoda</taxon>
        <taxon>Chelicerata</taxon>
        <taxon>Arachnida</taxon>
        <taxon>Araneae</taxon>
        <taxon>Araneomorphae</taxon>
        <taxon>Entelegynae</taxon>
        <taxon>Araneoidea</taxon>
        <taxon>Araneidae</taxon>
        <taxon>Araneus</taxon>
    </lineage>
</organism>